<accession>A0ABV8NXS0</accession>
<keyword evidence="3" id="KW-1003">Cell membrane</keyword>
<feature type="transmembrane region" description="Helical" evidence="7">
    <location>
        <begin position="414"/>
        <end position="432"/>
    </location>
</feature>
<dbReference type="RefSeq" id="WP_376810958.1">
    <property type="nucleotide sequence ID" value="NZ_JAHTBN010000007.1"/>
</dbReference>
<feature type="transmembrane region" description="Helical" evidence="7">
    <location>
        <begin position="26"/>
        <end position="50"/>
    </location>
</feature>
<keyword evidence="2" id="KW-0813">Transport</keyword>
<dbReference type="PROSITE" id="PS50850">
    <property type="entry name" value="MFS"/>
    <property type="match status" value="1"/>
</dbReference>
<evidence type="ECO:0000256" key="2">
    <source>
        <dbReference type="ARBA" id="ARBA00022448"/>
    </source>
</evidence>
<comment type="subcellular location">
    <subcellularLocation>
        <location evidence="1">Cell membrane</location>
        <topology evidence="1">Multi-pass membrane protein</topology>
    </subcellularLocation>
</comment>
<keyword evidence="6 7" id="KW-0472">Membrane</keyword>
<organism evidence="9 10">
    <name type="scientific">Candidimonas humi</name>
    <dbReference type="NCBI Taxonomy" id="683355"/>
    <lineage>
        <taxon>Bacteria</taxon>
        <taxon>Pseudomonadati</taxon>
        <taxon>Pseudomonadota</taxon>
        <taxon>Betaproteobacteria</taxon>
        <taxon>Burkholderiales</taxon>
        <taxon>Alcaligenaceae</taxon>
        <taxon>Candidimonas</taxon>
    </lineage>
</organism>
<comment type="caution">
    <text evidence="9">The sequence shown here is derived from an EMBL/GenBank/DDBJ whole genome shotgun (WGS) entry which is preliminary data.</text>
</comment>
<feature type="transmembrane region" description="Helical" evidence="7">
    <location>
        <begin position="148"/>
        <end position="170"/>
    </location>
</feature>
<evidence type="ECO:0000256" key="3">
    <source>
        <dbReference type="ARBA" id="ARBA00022475"/>
    </source>
</evidence>
<dbReference type="SUPFAM" id="SSF103473">
    <property type="entry name" value="MFS general substrate transporter"/>
    <property type="match status" value="1"/>
</dbReference>
<feature type="transmembrane region" description="Helical" evidence="7">
    <location>
        <begin position="277"/>
        <end position="302"/>
    </location>
</feature>
<feature type="domain" description="Major facilitator superfamily (MFS) profile" evidence="8">
    <location>
        <begin position="24"/>
        <end position="470"/>
    </location>
</feature>
<name>A0ABV8NXS0_9BURK</name>
<gene>
    <name evidence="9" type="ORF">ACFOY1_12315</name>
</gene>
<sequence length="491" mass="52319">MDSSTGPEPAPAYSERERQAIRMIPFIVGCALFMQMLDSTVVATALPVMAGSLDSTPVKMNVAITSYLLATAVFVPISGWAADRFGAKRVFIAAILLFTLSSVGCAMSHNLTELVIARVVQGMAGAMMVPVGRIILLRKVPKTELLKAMSFLSLPALLGPVIGPPLGGFLVTYASWHWIFLINVPVGALGIALILHYVREDYPVAKPRLDWLGFILSGICLAALVSGFEAIGHSSLSIGNLLMLVGTGLVCGVLYVWHAGHAEYPIIDLSLLRTPTFAIATLGGNLCRFAVGATPFLLALLLQVGFGLTPFSAGLITFTSAAGAMLMKLVATPIIQRFGFKRVLIFDAVVAGAFVALCGLFRADTPVWIMVAILLVGGFFRSLLFTAVNTLTYADISSENMSRASSFAAMAQQLGISLGVGFAAVTLNLSMLARGADHLALPDLVLGFSVIGLLTALSILSFRRLATDAGNHLNQNKKLPSRRWPRRRRTA</sequence>
<feature type="transmembrane region" description="Helical" evidence="7">
    <location>
        <begin position="89"/>
        <end position="109"/>
    </location>
</feature>
<dbReference type="InterPro" id="IPR020846">
    <property type="entry name" value="MFS_dom"/>
</dbReference>
<proteinExistence type="predicted"/>
<dbReference type="Gene3D" id="1.20.1720.10">
    <property type="entry name" value="Multidrug resistance protein D"/>
    <property type="match status" value="1"/>
</dbReference>
<feature type="transmembrane region" description="Helical" evidence="7">
    <location>
        <begin position="176"/>
        <end position="197"/>
    </location>
</feature>
<dbReference type="InterPro" id="IPR004638">
    <property type="entry name" value="EmrB-like"/>
</dbReference>
<feature type="transmembrane region" description="Helical" evidence="7">
    <location>
        <begin position="62"/>
        <end position="82"/>
    </location>
</feature>
<feature type="transmembrane region" description="Helical" evidence="7">
    <location>
        <begin position="444"/>
        <end position="462"/>
    </location>
</feature>
<evidence type="ECO:0000256" key="7">
    <source>
        <dbReference type="SAM" id="Phobius"/>
    </source>
</evidence>
<feature type="transmembrane region" description="Helical" evidence="7">
    <location>
        <begin position="209"/>
        <end position="231"/>
    </location>
</feature>
<dbReference type="InterPro" id="IPR011701">
    <property type="entry name" value="MFS"/>
</dbReference>
<dbReference type="Gene3D" id="1.20.1250.20">
    <property type="entry name" value="MFS general substrate transporter like domains"/>
    <property type="match status" value="1"/>
</dbReference>
<dbReference type="Pfam" id="PF07690">
    <property type="entry name" value="MFS_1"/>
    <property type="match status" value="1"/>
</dbReference>
<dbReference type="Proteomes" id="UP001595848">
    <property type="component" value="Unassembled WGS sequence"/>
</dbReference>
<protein>
    <submittedName>
        <fullName evidence="9">DHA2 family efflux MFS transporter permease subunit</fullName>
    </submittedName>
</protein>
<dbReference type="InterPro" id="IPR036259">
    <property type="entry name" value="MFS_trans_sf"/>
</dbReference>
<evidence type="ECO:0000313" key="9">
    <source>
        <dbReference type="EMBL" id="MFC4201739.1"/>
    </source>
</evidence>
<dbReference type="CDD" id="cd17503">
    <property type="entry name" value="MFS_LmrB_MDR_like"/>
    <property type="match status" value="1"/>
</dbReference>
<dbReference type="EMBL" id="JBHSBV010000004">
    <property type="protein sequence ID" value="MFC4201739.1"/>
    <property type="molecule type" value="Genomic_DNA"/>
</dbReference>
<evidence type="ECO:0000256" key="5">
    <source>
        <dbReference type="ARBA" id="ARBA00022989"/>
    </source>
</evidence>
<feature type="transmembrane region" description="Helical" evidence="7">
    <location>
        <begin position="368"/>
        <end position="393"/>
    </location>
</feature>
<feature type="transmembrane region" description="Helical" evidence="7">
    <location>
        <begin position="343"/>
        <end position="362"/>
    </location>
</feature>
<dbReference type="PANTHER" id="PTHR23501:SF1">
    <property type="entry name" value="TRANSPORT PROTEIN HSRA-RELATED"/>
    <property type="match status" value="1"/>
</dbReference>
<keyword evidence="10" id="KW-1185">Reference proteome</keyword>
<keyword evidence="5 7" id="KW-1133">Transmembrane helix</keyword>
<evidence type="ECO:0000256" key="4">
    <source>
        <dbReference type="ARBA" id="ARBA00022692"/>
    </source>
</evidence>
<keyword evidence="4 7" id="KW-0812">Transmembrane</keyword>
<evidence type="ECO:0000256" key="6">
    <source>
        <dbReference type="ARBA" id="ARBA00023136"/>
    </source>
</evidence>
<reference evidence="10" key="1">
    <citation type="journal article" date="2019" name="Int. J. Syst. Evol. Microbiol.">
        <title>The Global Catalogue of Microorganisms (GCM) 10K type strain sequencing project: providing services to taxonomists for standard genome sequencing and annotation.</title>
        <authorList>
            <consortium name="The Broad Institute Genomics Platform"/>
            <consortium name="The Broad Institute Genome Sequencing Center for Infectious Disease"/>
            <person name="Wu L."/>
            <person name="Ma J."/>
        </authorList>
    </citation>
    <scope>NUCLEOTIDE SEQUENCE [LARGE SCALE GENOMIC DNA]</scope>
    <source>
        <strain evidence="10">LMG 24813</strain>
    </source>
</reference>
<feature type="transmembrane region" description="Helical" evidence="7">
    <location>
        <begin position="115"/>
        <end position="136"/>
    </location>
</feature>
<evidence type="ECO:0000313" key="10">
    <source>
        <dbReference type="Proteomes" id="UP001595848"/>
    </source>
</evidence>
<feature type="transmembrane region" description="Helical" evidence="7">
    <location>
        <begin position="237"/>
        <end position="257"/>
    </location>
</feature>
<dbReference type="PANTHER" id="PTHR23501">
    <property type="entry name" value="MAJOR FACILITATOR SUPERFAMILY"/>
    <property type="match status" value="1"/>
</dbReference>
<dbReference type="NCBIfam" id="TIGR00711">
    <property type="entry name" value="efflux_EmrB"/>
    <property type="match status" value="1"/>
</dbReference>
<evidence type="ECO:0000256" key="1">
    <source>
        <dbReference type="ARBA" id="ARBA00004651"/>
    </source>
</evidence>
<evidence type="ECO:0000259" key="8">
    <source>
        <dbReference type="PROSITE" id="PS50850"/>
    </source>
</evidence>